<organism evidence="1 2">
    <name type="scientific">Streptomyces sanyensis</name>
    <dbReference type="NCBI Taxonomy" id="568869"/>
    <lineage>
        <taxon>Bacteria</taxon>
        <taxon>Bacillati</taxon>
        <taxon>Actinomycetota</taxon>
        <taxon>Actinomycetes</taxon>
        <taxon>Kitasatosporales</taxon>
        <taxon>Streptomycetaceae</taxon>
        <taxon>Streptomyces</taxon>
    </lineage>
</organism>
<protein>
    <submittedName>
        <fullName evidence="1">Uncharacterized protein</fullName>
    </submittedName>
</protein>
<dbReference type="Proteomes" id="UP001501147">
    <property type="component" value="Unassembled WGS sequence"/>
</dbReference>
<evidence type="ECO:0000313" key="1">
    <source>
        <dbReference type="EMBL" id="GAA4772467.1"/>
    </source>
</evidence>
<reference evidence="2" key="1">
    <citation type="journal article" date="2019" name="Int. J. Syst. Evol. Microbiol.">
        <title>The Global Catalogue of Microorganisms (GCM) 10K type strain sequencing project: providing services to taxonomists for standard genome sequencing and annotation.</title>
        <authorList>
            <consortium name="The Broad Institute Genomics Platform"/>
            <consortium name="The Broad Institute Genome Sequencing Center for Infectious Disease"/>
            <person name="Wu L."/>
            <person name="Ma J."/>
        </authorList>
    </citation>
    <scope>NUCLEOTIDE SEQUENCE [LARGE SCALE GENOMIC DNA]</scope>
    <source>
        <strain evidence="2">JCM 18324</strain>
    </source>
</reference>
<keyword evidence="2" id="KW-1185">Reference proteome</keyword>
<sequence>MVNGVTSSIRHSLDAGNGVNFGFRGVLGVRSLCGMQTTGNQVTPLSVIAVDAQRMSSDRNSSVSISGGPELNCRFQASCLPEE</sequence>
<comment type="caution">
    <text evidence="1">The sequence shown here is derived from an EMBL/GenBank/DDBJ whole genome shotgun (WGS) entry which is preliminary data.</text>
</comment>
<dbReference type="EMBL" id="BAABJV010000003">
    <property type="protein sequence ID" value="GAA4772467.1"/>
    <property type="molecule type" value="Genomic_DNA"/>
</dbReference>
<gene>
    <name evidence="1" type="ORF">GCM10023329_20040</name>
</gene>
<name>A0ABP9A2S0_9ACTN</name>
<evidence type="ECO:0000313" key="2">
    <source>
        <dbReference type="Proteomes" id="UP001501147"/>
    </source>
</evidence>
<accession>A0ABP9A2S0</accession>
<proteinExistence type="predicted"/>
<dbReference type="RefSeq" id="WP_345612214.1">
    <property type="nucleotide sequence ID" value="NZ_BAABJV010000003.1"/>
</dbReference>